<name>A0A9D7FGL2_9RHOO</name>
<dbReference type="PANTHER" id="PTHR30629">
    <property type="entry name" value="PROPHAGE INTEGRASE"/>
    <property type="match status" value="1"/>
</dbReference>
<dbReference type="SUPFAM" id="SSF56349">
    <property type="entry name" value="DNA breaking-rejoining enzymes"/>
    <property type="match status" value="1"/>
</dbReference>
<dbReference type="EMBL" id="JADJNC010000001">
    <property type="protein sequence ID" value="MBK7421601.1"/>
    <property type="molecule type" value="Genomic_DNA"/>
</dbReference>
<dbReference type="AlphaFoldDB" id="A0A9D7FGL2"/>
<dbReference type="InterPro" id="IPR011010">
    <property type="entry name" value="DNA_brk_join_enz"/>
</dbReference>
<protein>
    <recommendedName>
        <fullName evidence="6">Integrase</fullName>
    </recommendedName>
</protein>
<sequence>MREISPHDFRSTARSHLGALGVPVIVAERCLNHSLGGLIAVYDQHDYLEERRRRWS</sequence>
<keyword evidence="2" id="KW-0229">DNA integration</keyword>
<dbReference type="GO" id="GO:0006310">
    <property type="term" value="P:DNA recombination"/>
    <property type="evidence" value="ECO:0007669"/>
    <property type="project" value="UniProtKB-KW"/>
</dbReference>
<evidence type="ECO:0000256" key="1">
    <source>
        <dbReference type="ARBA" id="ARBA00008857"/>
    </source>
</evidence>
<dbReference type="InterPro" id="IPR050808">
    <property type="entry name" value="Phage_Integrase"/>
</dbReference>
<dbReference type="Gene3D" id="1.10.443.10">
    <property type="entry name" value="Intergrase catalytic core"/>
    <property type="match status" value="1"/>
</dbReference>
<comment type="similarity">
    <text evidence="1">Belongs to the 'phage' integrase family.</text>
</comment>
<evidence type="ECO:0008006" key="6">
    <source>
        <dbReference type="Google" id="ProtNLM"/>
    </source>
</evidence>
<evidence type="ECO:0000256" key="2">
    <source>
        <dbReference type="ARBA" id="ARBA00022908"/>
    </source>
</evidence>
<dbReference type="Proteomes" id="UP000886602">
    <property type="component" value="Unassembled WGS sequence"/>
</dbReference>
<gene>
    <name evidence="4" type="ORF">IPJ48_00045</name>
</gene>
<dbReference type="PANTHER" id="PTHR30629:SF2">
    <property type="entry name" value="PROPHAGE INTEGRASE INTS-RELATED"/>
    <property type="match status" value="1"/>
</dbReference>
<dbReference type="InterPro" id="IPR013762">
    <property type="entry name" value="Integrase-like_cat_sf"/>
</dbReference>
<dbReference type="GO" id="GO:0015074">
    <property type="term" value="P:DNA integration"/>
    <property type="evidence" value="ECO:0007669"/>
    <property type="project" value="UniProtKB-KW"/>
</dbReference>
<evidence type="ECO:0000256" key="3">
    <source>
        <dbReference type="ARBA" id="ARBA00023172"/>
    </source>
</evidence>
<dbReference type="GO" id="GO:0003677">
    <property type="term" value="F:DNA binding"/>
    <property type="evidence" value="ECO:0007669"/>
    <property type="project" value="InterPro"/>
</dbReference>
<accession>A0A9D7FGL2</accession>
<proteinExistence type="inferred from homology"/>
<evidence type="ECO:0000313" key="5">
    <source>
        <dbReference type="Proteomes" id="UP000886602"/>
    </source>
</evidence>
<organism evidence="4 5">
    <name type="scientific">Candidatus Propionivibrio dominans</name>
    <dbReference type="NCBI Taxonomy" id="2954373"/>
    <lineage>
        <taxon>Bacteria</taxon>
        <taxon>Pseudomonadati</taxon>
        <taxon>Pseudomonadota</taxon>
        <taxon>Betaproteobacteria</taxon>
        <taxon>Rhodocyclales</taxon>
        <taxon>Rhodocyclaceae</taxon>
        <taxon>Propionivibrio</taxon>
    </lineage>
</organism>
<evidence type="ECO:0000313" key="4">
    <source>
        <dbReference type="EMBL" id="MBK7421601.1"/>
    </source>
</evidence>
<keyword evidence="3" id="KW-0233">DNA recombination</keyword>
<comment type="caution">
    <text evidence="4">The sequence shown here is derived from an EMBL/GenBank/DDBJ whole genome shotgun (WGS) entry which is preliminary data.</text>
</comment>
<reference evidence="4" key="1">
    <citation type="submission" date="2020-10" db="EMBL/GenBank/DDBJ databases">
        <title>Connecting structure to function with the recovery of over 1000 high-quality activated sludge metagenome-assembled genomes encoding full-length rRNA genes using long-read sequencing.</title>
        <authorList>
            <person name="Singleton C.M."/>
            <person name="Petriglieri F."/>
            <person name="Kristensen J.M."/>
            <person name="Kirkegaard R.H."/>
            <person name="Michaelsen T.Y."/>
            <person name="Andersen M.H."/>
            <person name="Karst S.M."/>
            <person name="Dueholm M.S."/>
            <person name="Nielsen P.H."/>
            <person name="Albertsen M."/>
        </authorList>
    </citation>
    <scope>NUCLEOTIDE SEQUENCE</scope>
    <source>
        <strain evidence="4">EsbW_18-Q3-R4-48_MAXAC.044</strain>
    </source>
</reference>